<dbReference type="EMBL" id="JYIX01000035">
    <property type="protein sequence ID" value="KJL33019.1"/>
    <property type="molecule type" value="Genomic_DNA"/>
</dbReference>
<comment type="caution">
    <text evidence="1">The sequence shown here is derived from an EMBL/GenBank/DDBJ whole genome shotgun (WGS) entry which is preliminary data.</text>
</comment>
<proteinExistence type="predicted"/>
<gene>
    <name evidence="1" type="ORF">RS86_02194</name>
</gene>
<protein>
    <recommendedName>
        <fullName evidence="3">Bacteriocin biosynthesis cyclodehydratase domain-containing protein</fullName>
    </recommendedName>
</protein>
<dbReference type="Proteomes" id="UP000033740">
    <property type="component" value="Unassembled WGS sequence"/>
</dbReference>
<dbReference type="Gene3D" id="3.40.50.720">
    <property type="entry name" value="NAD(P)-binding Rossmann-like Domain"/>
    <property type="match status" value="1"/>
</dbReference>
<dbReference type="STRING" id="582680.RS86_02194"/>
<evidence type="ECO:0008006" key="3">
    <source>
        <dbReference type="Google" id="ProtNLM"/>
    </source>
</evidence>
<evidence type="ECO:0000313" key="1">
    <source>
        <dbReference type="EMBL" id="KJL33019.1"/>
    </source>
</evidence>
<accession>A0A0F0LK10</accession>
<dbReference type="AlphaFoldDB" id="A0A0F0LK10"/>
<keyword evidence="2" id="KW-1185">Reference proteome</keyword>
<evidence type="ECO:0000313" key="2">
    <source>
        <dbReference type="Proteomes" id="UP000033740"/>
    </source>
</evidence>
<reference evidence="1 2" key="1">
    <citation type="submission" date="2015-02" db="EMBL/GenBank/DDBJ databases">
        <title>Draft genome sequences of ten Microbacterium spp. with emphasis on heavy metal contaminated environments.</title>
        <authorList>
            <person name="Corretto E."/>
        </authorList>
    </citation>
    <scope>NUCLEOTIDE SEQUENCE [LARGE SCALE GENOMIC DNA]</scope>
    <source>
        <strain evidence="1 2">ARN176</strain>
    </source>
</reference>
<organism evidence="1 2">
    <name type="scientific">Microbacterium azadirachtae</name>
    <dbReference type="NCBI Taxonomy" id="582680"/>
    <lineage>
        <taxon>Bacteria</taxon>
        <taxon>Bacillati</taxon>
        <taxon>Actinomycetota</taxon>
        <taxon>Actinomycetes</taxon>
        <taxon>Micrococcales</taxon>
        <taxon>Microbacteriaceae</taxon>
        <taxon>Microbacterium</taxon>
    </lineage>
</organism>
<name>A0A0F0LK10_9MICO</name>
<sequence>MPTIRLDPAHPVLWRDADTVQLGADPVLTLPVGAPWIPRMLHELARGIPARTFEVVAHGIGAPLPAARRLRAQLAPVLVEVLPRHSARLVPSPVVGARTLLRLEEALADHGVDVVVGYDAVAVLVRHGAVPARDATTLLSADRAHLPVAFDAGGSTVGPLVTPGRTPCLSCRDSHDRDRDPAWAALHVQLLERDPGRIPLGGIAAAAQAIAELLAARREAVRDGSGRMIRISSEGRRSSRTAGFHSDCLCRSPQGSATDVVLHDRRLWTTTSSALSRPA</sequence>